<gene>
    <name evidence="2" type="ORF">SORBI_3005G103700</name>
</gene>
<evidence type="ECO:0000313" key="2">
    <source>
        <dbReference type="EMBL" id="KXG28256.1"/>
    </source>
</evidence>
<dbReference type="Gramene" id="KXG28256">
    <property type="protein sequence ID" value="KXG28256"/>
    <property type="gene ID" value="SORBI_3005G103700"/>
</dbReference>
<dbReference type="AlphaFoldDB" id="A0A1B6PRG4"/>
<evidence type="ECO:0000256" key="1">
    <source>
        <dbReference type="SAM" id="MobiDB-lite"/>
    </source>
</evidence>
<accession>A0A1B6PRG4</accession>
<reference evidence="2 3" key="1">
    <citation type="journal article" date="2009" name="Nature">
        <title>The Sorghum bicolor genome and the diversification of grasses.</title>
        <authorList>
            <person name="Paterson A.H."/>
            <person name="Bowers J.E."/>
            <person name="Bruggmann R."/>
            <person name="Dubchak I."/>
            <person name="Grimwood J."/>
            <person name="Gundlach H."/>
            <person name="Haberer G."/>
            <person name="Hellsten U."/>
            <person name="Mitros T."/>
            <person name="Poliakov A."/>
            <person name="Schmutz J."/>
            <person name="Spannagl M."/>
            <person name="Tang H."/>
            <person name="Wang X."/>
            <person name="Wicker T."/>
            <person name="Bharti A.K."/>
            <person name="Chapman J."/>
            <person name="Feltus F.A."/>
            <person name="Gowik U."/>
            <person name="Grigoriev I.V."/>
            <person name="Lyons E."/>
            <person name="Maher C.A."/>
            <person name="Martis M."/>
            <person name="Narechania A."/>
            <person name="Otillar R.P."/>
            <person name="Penning B.W."/>
            <person name="Salamov A.A."/>
            <person name="Wang Y."/>
            <person name="Zhang L."/>
            <person name="Carpita N.C."/>
            <person name="Freeling M."/>
            <person name="Gingle A.R."/>
            <person name="Hash C.T."/>
            <person name="Keller B."/>
            <person name="Klein P."/>
            <person name="Kresovich S."/>
            <person name="McCann M.C."/>
            <person name="Ming R."/>
            <person name="Peterson D.G."/>
            <person name="Mehboob-ur-Rahman"/>
            <person name="Ware D."/>
            <person name="Westhoff P."/>
            <person name="Mayer K.F."/>
            <person name="Messing J."/>
            <person name="Rokhsar D.S."/>
        </authorList>
    </citation>
    <scope>NUCLEOTIDE SEQUENCE [LARGE SCALE GENOMIC DNA]</scope>
    <source>
        <strain evidence="3">cv. BTx623</strain>
    </source>
</reference>
<dbReference type="OMA" id="ASEPNMA"/>
<proteinExistence type="predicted"/>
<keyword evidence="3" id="KW-1185">Reference proteome</keyword>
<sequence>MVRGLCRCFGAPPAVEGKKPSPASKERPKKQQADRDQEGASGEASEPKMAVDRAMVVKEKTAPVAMHQFPFHSRPGLL</sequence>
<feature type="region of interest" description="Disordered" evidence="1">
    <location>
        <begin position="9"/>
        <end position="50"/>
    </location>
</feature>
<dbReference type="InParanoid" id="A0A1B6PRG4"/>
<feature type="compositionally biased region" description="Basic and acidic residues" evidence="1">
    <location>
        <begin position="16"/>
        <end position="38"/>
    </location>
</feature>
<protein>
    <submittedName>
        <fullName evidence="2">Uncharacterized protein</fullName>
    </submittedName>
</protein>
<organism evidence="2 3">
    <name type="scientific">Sorghum bicolor</name>
    <name type="common">Sorghum</name>
    <name type="synonym">Sorghum vulgare</name>
    <dbReference type="NCBI Taxonomy" id="4558"/>
    <lineage>
        <taxon>Eukaryota</taxon>
        <taxon>Viridiplantae</taxon>
        <taxon>Streptophyta</taxon>
        <taxon>Embryophyta</taxon>
        <taxon>Tracheophyta</taxon>
        <taxon>Spermatophyta</taxon>
        <taxon>Magnoliopsida</taxon>
        <taxon>Liliopsida</taxon>
        <taxon>Poales</taxon>
        <taxon>Poaceae</taxon>
        <taxon>PACMAD clade</taxon>
        <taxon>Panicoideae</taxon>
        <taxon>Andropogonodae</taxon>
        <taxon>Andropogoneae</taxon>
        <taxon>Sorghinae</taxon>
        <taxon>Sorghum</taxon>
    </lineage>
</organism>
<dbReference type="Proteomes" id="UP000000768">
    <property type="component" value="Chromosome 5"/>
</dbReference>
<reference evidence="3" key="2">
    <citation type="journal article" date="2018" name="Plant J.">
        <title>The Sorghum bicolor reference genome: improved assembly, gene annotations, a transcriptome atlas, and signatures of genome organization.</title>
        <authorList>
            <person name="McCormick R.F."/>
            <person name="Truong S.K."/>
            <person name="Sreedasyam A."/>
            <person name="Jenkins J."/>
            <person name="Shu S."/>
            <person name="Sims D."/>
            <person name="Kennedy M."/>
            <person name="Amirebrahimi M."/>
            <person name="Weers B.D."/>
            <person name="McKinley B."/>
            <person name="Mattison A."/>
            <person name="Morishige D.T."/>
            <person name="Grimwood J."/>
            <person name="Schmutz J."/>
            <person name="Mullet J.E."/>
        </authorList>
    </citation>
    <scope>NUCLEOTIDE SEQUENCE [LARGE SCALE GENOMIC DNA]</scope>
    <source>
        <strain evidence="3">cv. BTx623</strain>
    </source>
</reference>
<evidence type="ECO:0000313" key="3">
    <source>
        <dbReference type="Proteomes" id="UP000000768"/>
    </source>
</evidence>
<name>A0A1B6PRG4_SORBI</name>
<dbReference type="EMBL" id="CM000764">
    <property type="protein sequence ID" value="KXG28256.1"/>
    <property type="molecule type" value="Genomic_DNA"/>
</dbReference>